<feature type="compositionally biased region" description="Polar residues" evidence="5">
    <location>
        <begin position="1"/>
        <end position="11"/>
    </location>
</feature>
<comment type="caution">
    <text evidence="8">The sequence shown here is derived from an EMBL/GenBank/DDBJ whole genome shotgun (WGS) entry which is preliminary data.</text>
</comment>
<feature type="transmembrane region" description="Helical" evidence="6">
    <location>
        <begin position="261"/>
        <end position="278"/>
    </location>
</feature>
<gene>
    <name evidence="8" type="ORF">BN980_GECA26s00032g</name>
</gene>
<dbReference type="GO" id="GO:0016020">
    <property type="term" value="C:membrane"/>
    <property type="evidence" value="ECO:0007669"/>
    <property type="project" value="UniProtKB-SubCell"/>
</dbReference>
<feature type="transmembrane region" description="Helical" evidence="6">
    <location>
        <begin position="284"/>
        <end position="303"/>
    </location>
</feature>
<feature type="transmembrane region" description="Helical" evidence="6">
    <location>
        <begin position="99"/>
        <end position="123"/>
    </location>
</feature>
<keyword evidence="8" id="KW-0813">Transport</keyword>
<evidence type="ECO:0000313" key="8">
    <source>
        <dbReference type="EMBL" id="CDO57823.1"/>
    </source>
</evidence>
<keyword evidence="2 6" id="KW-0812">Transmembrane</keyword>
<feature type="compositionally biased region" description="Low complexity" evidence="5">
    <location>
        <begin position="32"/>
        <end position="42"/>
    </location>
</feature>
<evidence type="ECO:0000313" key="9">
    <source>
        <dbReference type="Proteomes" id="UP000242525"/>
    </source>
</evidence>
<evidence type="ECO:0000256" key="2">
    <source>
        <dbReference type="ARBA" id="ARBA00022692"/>
    </source>
</evidence>
<evidence type="ECO:0000256" key="5">
    <source>
        <dbReference type="SAM" id="MobiDB-lite"/>
    </source>
</evidence>
<name>A0A0J9XJU0_GEOCN</name>
<feature type="domain" description="Sugar phosphate transporter" evidence="7">
    <location>
        <begin position="182"/>
        <end position="434"/>
    </location>
</feature>
<feature type="transmembrane region" description="Helical" evidence="6">
    <location>
        <begin position="359"/>
        <end position="378"/>
    </location>
</feature>
<accession>A0A0J9XJU0</accession>
<evidence type="ECO:0000256" key="1">
    <source>
        <dbReference type="ARBA" id="ARBA00004141"/>
    </source>
</evidence>
<keyword evidence="3 6" id="KW-1133">Transmembrane helix</keyword>
<dbReference type="AlphaFoldDB" id="A0A0J9XJU0"/>
<comment type="subcellular location">
    <subcellularLocation>
        <location evidence="1">Membrane</location>
        <topology evidence="1">Multi-pass membrane protein</topology>
    </subcellularLocation>
</comment>
<evidence type="ECO:0000256" key="4">
    <source>
        <dbReference type="ARBA" id="ARBA00023136"/>
    </source>
</evidence>
<feature type="transmembrane region" description="Helical" evidence="6">
    <location>
        <begin position="417"/>
        <end position="436"/>
    </location>
</feature>
<proteinExistence type="predicted"/>
<keyword evidence="4 6" id="KW-0472">Membrane</keyword>
<feature type="transmembrane region" description="Helical" evidence="6">
    <location>
        <begin position="390"/>
        <end position="411"/>
    </location>
</feature>
<dbReference type="STRING" id="1173061.A0A0J9XJU0"/>
<evidence type="ECO:0000259" key="7">
    <source>
        <dbReference type="Pfam" id="PF03151"/>
    </source>
</evidence>
<keyword evidence="9" id="KW-1185">Reference proteome</keyword>
<protein>
    <submittedName>
        <fullName evidence="8">Similar to Saccharomyces cerevisiae YML038C YMD8 Putative nucleotide sugar transporter</fullName>
    </submittedName>
</protein>
<feature type="transmembrane region" description="Helical" evidence="6">
    <location>
        <begin position="231"/>
        <end position="254"/>
    </location>
</feature>
<dbReference type="EMBL" id="CCBN010000026">
    <property type="protein sequence ID" value="CDO57823.1"/>
    <property type="molecule type" value="Genomic_DNA"/>
</dbReference>
<organism evidence="8 9">
    <name type="scientific">Geotrichum candidum</name>
    <name type="common">Oospora lactis</name>
    <name type="synonym">Dipodascus geotrichum</name>
    <dbReference type="NCBI Taxonomy" id="1173061"/>
    <lineage>
        <taxon>Eukaryota</taxon>
        <taxon>Fungi</taxon>
        <taxon>Dikarya</taxon>
        <taxon>Ascomycota</taxon>
        <taxon>Saccharomycotina</taxon>
        <taxon>Dipodascomycetes</taxon>
        <taxon>Dipodascales</taxon>
        <taxon>Dipodascaceae</taxon>
        <taxon>Geotrichum</taxon>
    </lineage>
</organism>
<dbReference type="Proteomes" id="UP000242525">
    <property type="component" value="Unassembled WGS sequence"/>
</dbReference>
<keyword evidence="8" id="KW-0762">Sugar transport</keyword>
<evidence type="ECO:0000256" key="6">
    <source>
        <dbReference type="SAM" id="Phobius"/>
    </source>
</evidence>
<feature type="transmembrane region" description="Helical" evidence="6">
    <location>
        <begin position="324"/>
        <end position="347"/>
    </location>
</feature>
<feature type="transmembrane region" description="Helical" evidence="6">
    <location>
        <begin position="200"/>
        <end position="219"/>
    </location>
</feature>
<sequence length="443" mass="48955">MQRKSSTSTITREYKLSSDADNSTEAAEVLLSGSSSSSSPSPDLRPQTSTSLPLTQEERKKQFIRNACISSIFVLLWYTFSISLSMYNKWMFSEEGLNFNFPVLTTSMHQVIQFLLSMGLLIVTGKFNKPDSKSDGEDYEMLSTNNNDRSRGSEVQQEVEHFKDIDDEGSDDDLELISSSSATVATTVSSRSSFQKKLDWFKLYLISIVPCAFATANDIGMGNVSLRFVTLTFYTMVKSSSLAWVLLFGILFKLEVPTRKLVGIIGIMTIGVVMMVAGEAHFVLVGFLLVLGAAVFSGLRWSLTQILLRNSGGINTHNDPVRTIMYISPIMALLLFAMGGILEGYGAAFRSSLWSDKGIWLGIGIVVLPGVLAFLMTLSEFMLLGRTSVLTLSIAGIFKELVTIVSASLWFHDRMTLVNFIGLVITLTAIVAYNIYRYRTTVV</sequence>
<feature type="region of interest" description="Disordered" evidence="5">
    <location>
        <begin position="1"/>
        <end position="52"/>
    </location>
</feature>
<dbReference type="OrthoDB" id="18894at2759"/>
<evidence type="ECO:0000256" key="3">
    <source>
        <dbReference type="ARBA" id="ARBA00022989"/>
    </source>
</evidence>
<dbReference type="Pfam" id="PF03151">
    <property type="entry name" value="TPT"/>
    <property type="match status" value="1"/>
</dbReference>
<reference evidence="8" key="1">
    <citation type="submission" date="2014-03" db="EMBL/GenBank/DDBJ databases">
        <authorList>
            <person name="Casaregola S."/>
        </authorList>
    </citation>
    <scope>NUCLEOTIDE SEQUENCE [LARGE SCALE GENOMIC DNA]</scope>
    <source>
        <strain evidence="8">CLIB 918</strain>
    </source>
</reference>
<feature type="region of interest" description="Disordered" evidence="5">
    <location>
        <begin position="131"/>
        <end position="150"/>
    </location>
</feature>
<dbReference type="PANTHER" id="PTHR11132">
    <property type="entry name" value="SOLUTE CARRIER FAMILY 35"/>
    <property type="match status" value="1"/>
</dbReference>
<dbReference type="InterPro" id="IPR004853">
    <property type="entry name" value="Sugar_P_trans_dom"/>
</dbReference>
<dbReference type="InterPro" id="IPR050186">
    <property type="entry name" value="TPT_transporter"/>
</dbReference>
<feature type="transmembrane region" description="Helical" evidence="6">
    <location>
        <begin position="67"/>
        <end position="87"/>
    </location>
</feature>